<sequence length="247" mass="28021">MSELEFYNKQFEKYGRYDHGTQESKKLDLSNPEDYFENLIHSISSKEKTLVDLGCGDGLFTSTLASLNKRVIGVEPSNLINVAYETAKNCATENLTFVRENAVDLGFDDSTIDIVISRRGPNPADEIARILSSGGMFAFITIGEQDCRELKKLVGRGQHFGDSSRVKEELVNLFQGQGFEIIECQDFCYSEKYESESSLIEFLHQVPIFDGFDRDDYSEVSKYCTGFERNEIQLNRHRVVLLAKLSS</sequence>
<comment type="caution">
    <text evidence="2">The sequence shown here is derived from an EMBL/GenBank/DDBJ whole genome shotgun (WGS) entry which is preliminary data.</text>
</comment>
<protein>
    <submittedName>
        <fullName evidence="2">2-polyprenyl-3-methyl-5-hydroxy-6-metoxy-1, 4-benzoquinol methylase</fullName>
    </submittedName>
</protein>
<dbReference type="SUPFAM" id="SSF53335">
    <property type="entry name" value="S-adenosyl-L-methionine-dependent methyltransferases"/>
    <property type="match status" value="1"/>
</dbReference>
<evidence type="ECO:0000313" key="3">
    <source>
        <dbReference type="Proteomes" id="UP000295793"/>
    </source>
</evidence>
<gene>
    <name evidence="2" type="ORF">BCF53_1385</name>
</gene>
<dbReference type="PANTHER" id="PTHR43460:SF1">
    <property type="entry name" value="METHYLTRANSFERASE TYPE 11 DOMAIN-CONTAINING PROTEIN"/>
    <property type="match status" value="1"/>
</dbReference>
<accession>A0A4R3HQP8</accession>
<keyword evidence="3" id="KW-1185">Reference proteome</keyword>
<reference evidence="2 3" key="1">
    <citation type="submission" date="2019-03" db="EMBL/GenBank/DDBJ databases">
        <title>Genomic Encyclopedia of Archaeal and Bacterial Type Strains, Phase II (KMG-II): from individual species to whole genera.</title>
        <authorList>
            <person name="Goeker M."/>
        </authorList>
    </citation>
    <scope>NUCLEOTIDE SEQUENCE [LARGE SCALE GENOMIC DNA]</scope>
    <source>
        <strain evidence="2 3">DSM 15388</strain>
    </source>
</reference>
<name>A0A4R3HQP8_9GAMM</name>
<proteinExistence type="predicted"/>
<dbReference type="CDD" id="cd02440">
    <property type="entry name" value="AdoMet_MTases"/>
    <property type="match status" value="1"/>
</dbReference>
<dbReference type="Gene3D" id="3.40.50.150">
    <property type="entry name" value="Vaccinia Virus protein VP39"/>
    <property type="match status" value="1"/>
</dbReference>
<dbReference type="InterPro" id="IPR052939">
    <property type="entry name" value="23S_rRNA_MeTrnsfrase_RlmA"/>
</dbReference>
<feature type="domain" description="Methyltransferase type 11" evidence="1">
    <location>
        <begin position="51"/>
        <end position="139"/>
    </location>
</feature>
<dbReference type="EMBL" id="SLZR01000038">
    <property type="protein sequence ID" value="TCS35085.1"/>
    <property type="molecule type" value="Genomic_DNA"/>
</dbReference>
<dbReference type="Proteomes" id="UP000295793">
    <property type="component" value="Unassembled WGS sequence"/>
</dbReference>
<keyword evidence="2" id="KW-0489">Methyltransferase</keyword>
<dbReference type="Pfam" id="PF08241">
    <property type="entry name" value="Methyltransf_11"/>
    <property type="match status" value="1"/>
</dbReference>
<dbReference type="OrthoDB" id="5642573at2"/>
<dbReference type="PANTHER" id="PTHR43460">
    <property type="entry name" value="METHYLTRANSFERASE"/>
    <property type="match status" value="1"/>
</dbReference>
<dbReference type="GO" id="GO:0008757">
    <property type="term" value="F:S-adenosylmethionine-dependent methyltransferase activity"/>
    <property type="evidence" value="ECO:0007669"/>
    <property type="project" value="InterPro"/>
</dbReference>
<dbReference type="InterPro" id="IPR029063">
    <property type="entry name" value="SAM-dependent_MTases_sf"/>
</dbReference>
<evidence type="ECO:0000313" key="2">
    <source>
        <dbReference type="EMBL" id="TCS35085.1"/>
    </source>
</evidence>
<dbReference type="GO" id="GO:0032259">
    <property type="term" value="P:methylation"/>
    <property type="evidence" value="ECO:0007669"/>
    <property type="project" value="UniProtKB-KW"/>
</dbReference>
<dbReference type="InterPro" id="IPR013216">
    <property type="entry name" value="Methyltransf_11"/>
</dbReference>
<evidence type="ECO:0000259" key="1">
    <source>
        <dbReference type="Pfam" id="PF08241"/>
    </source>
</evidence>
<dbReference type="RefSeq" id="WP_132704283.1">
    <property type="nucleotide sequence ID" value="NZ_SLZR01000038.1"/>
</dbReference>
<organism evidence="2 3">
    <name type="scientific">Reinekea marinisedimentorum</name>
    <dbReference type="NCBI Taxonomy" id="230495"/>
    <lineage>
        <taxon>Bacteria</taxon>
        <taxon>Pseudomonadati</taxon>
        <taxon>Pseudomonadota</taxon>
        <taxon>Gammaproteobacteria</taxon>
        <taxon>Oceanospirillales</taxon>
        <taxon>Saccharospirillaceae</taxon>
        <taxon>Reinekea</taxon>
    </lineage>
</organism>
<dbReference type="AlphaFoldDB" id="A0A4R3HQP8"/>
<keyword evidence="2" id="KW-0808">Transferase</keyword>